<dbReference type="Pfam" id="PF00931">
    <property type="entry name" value="NB-ARC"/>
    <property type="match status" value="1"/>
</dbReference>
<evidence type="ECO:0000313" key="4">
    <source>
        <dbReference type="Proteomes" id="UP000547510"/>
    </source>
</evidence>
<name>A0A841CNM1_9PSEU</name>
<dbReference type="SUPFAM" id="SSF46894">
    <property type="entry name" value="C-terminal effector domain of the bipartite response regulators"/>
    <property type="match status" value="1"/>
</dbReference>
<dbReference type="InterPro" id="IPR036388">
    <property type="entry name" value="WH-like_DNA-bd_sf"/>
</dbReference>
<protein>
    <submittedName>
        <fullName evidence="3">Non-specific serine/threonine protein kinase</fullName>
        <ecNumber evidence="3">2.7.11.1</ecNumber>
    </submittedName>
</protein>
<organism evidence="3 4">
    <name type="scientific">Saccharothrix tamanrassetensis</name>
    <dbReference type="NCBI Taxonomy" id="1051531"/>
    <lineage>
        <taxon>Bacteria</taxon>
        <taxon>Bacillati</taxon>
        <taxon>Actinomycetota</taxon>
        <taxon>Actinomycetes</taxon>
        <taxon>Pseudonocardiales</taxon>
        <taxon>Pseudonocardiaceae</taxon>
        <taxon>Saccharothrix</taxon>
    </lineage>
</organism>
<dbReference type="SUPFAM" id="SSF48452">
    <property type="entry name" value="TPR-like"/>
    <property type="match status" value="1"/>
</dbReference>
<dbReference type="Proteomes" id="UP000547510">
    <property type="component" value="Unassembled WGS sequence"/>
</dbReference>
<dbReference type="RefSeq" id="WP_184692943.1">
    <property type="nucleotide sequence ID" value="NZ_JACHJN010000006.1"/>
</dbReference>
<feature type="region of interest" description="Disordered" evidence="1">
    <location>
        <begin position="162"/>
        <end position="186"/>
    </location>
</feature>
<proteinExistence type="predicted"/>
<evidence type="ECO:0000313" key="3">
    <source>
        <dbReference type="EMBL" id="MBB5957677.1"/>
    </source>
</evidence>
<dbReference type="PRINTS" id="PR00364">
    <property type="entry name" value="DISEASERSIST"/>
</dbReference>
<dbReference type="GO" id="GO:0006355">
    <property type="term" value="P:regulation of DNA-templated transcription"/>
    <property type="evidence" value="ECO:0007669"/>
    <property type="project" value="InterPro"/>
</dbReference>
<dbReference type="PANTHER" id="PTHR47691:SF3">
    <property type="entry name" value="HTH-TYPE TRANSCRIPTIONAL REGULATOR RV0890C-RELATED"/>
    <property type="match status" value="1"/>
</dbReference>
<dbReference type="Pfam" id="PF00196">
    <property type="entry name" value="GerE"/>
    <property type="match status" value="1"/>
</dbReference>
<dbReference type="GO" id="GO:0043531">
    <property type="term" value="F:ADP binding"/>
    <property type="evidence" value="ECO:0007669"/>
    <property type="project" value="InterPro"/>
</dbReference>
<dbReference type="InterPro" id="IPR011990">
    <property type="entry name" value="TPR-like_helical_dom_sf"/>
</dbReference>
<dbReference type="SUPFAM" id="SSF52540">
    <property type="entry name" value="P-loop containing nucleoside triphosphate hydrolases"/>
    <property type="match status" value="1"/>
</dbReference>
<dbReference type="PANTHER" id="PTHR47691">
    <property type="entry name" value="REGULATOR-RELATED"/>
    <property type="match status" value="1"/>
</dbReference>
<dbReference type="PROSITE" id="PS00622">
    <property type="entry name" value="HTH_LUXR_1"/>
    <property type="match status" value="1"/>
</dbReference>
<evidence type="ECO:0000256" key="1">
    <source>
        <dbReference type="SAM" id="MobiDB-lite"/>
    </source>
</evidence>
<keyword evidence="3" id="KW-0723">Serine/threonine-protein kinase</keyword>
<gene>
    <name evidence="3" type="ORF">FHS29_004272</name>
</gene>
<keyword evidence="3" id="KW-0418">Kinase</keyword>
<feature type="compositionally biased region" description="Basic and acidic residues" evidence="1">
    <location>
        <begin position="168"/>
        <end position="182"/>
    </location>
</feature>
<dbReference type="PROSITE" id="PS50043">
    <property type="entry name" value="HTH_LUXR_2"/>
    <property type="match status" value="1"/>
</dbReference>
<keyword evidence="4" id="KW-1185">Reference proteome</keyword>
<dbReference type="InterPro" id="IPR027417">
    <property type="entry name" value="P-loop_NTPase"/>
</dbReference>
<dbReference type="InterPro" id="IPR002182">
    <property type="entry name" value="NB-ARC"/>
</dbReference>
<keyword evidence="3" id="KW-0808">Transferase</keyword>
<dbReference type="GO" id="GO:0003677">
    <property type="term" value="F:DNA binding"/>
    <property type="evidence" value="ECO:0007669"/>
    <property type="project" value="InterPro"/>
</dbReference>
<dbReference type="PRINTS" id="PR00038">
    <property type="entry name" value="HTHLUXR"/>
</dbReference>
<dbReference type="AlphaFoldDB" id="A0A841CNM1"/>
<dbReference type="EMBL" id="JACHJN010000006">
    <property type="protein sequence ID" value="MBB5957677.1"/>
    <property type="molecule type" value="Genomic_DNA"/>
</dbReference>
<dbReference type="SMART" id="SM00421">
    <property type="entry name" value="HTH_LUXR"/>
    <property type="match status" value="1"/>
</dbReference>
<dbReference type="Gene3D" id="1.10.10.10">
    <property type="entry name" value="Winged helix-like DNA-binding domain superfamily/Winged helix DNA-binding domain"/>
    <property type="match status" value="1"/>
</dbReference>
<dbReference type="InterPro" id="IPR016032">
    <property type="entry name" value="Sig_transdc_resp-reg_C-effctor"/>
</dbReference>
<comment type="caution">
    <text evidence="3">The sequence shown here is derived from an EMBL/GenBank/DDBJ whole genome shotgun (WGS) entry which is preliminary data.</text>
</comment>
<feature type="domain" description="HTH luxR-type" evidence="2">
    <location>
        <begin position="723"/>
        <end position="788"/>
    </location>
</feature>
<dbReference type="Gene3D" id="3.40.50.300">
    <property type="entry name" value="P-loop containing nucleotide triphosphate hydrolases"/>
    <property type="match status" value="1"/>
</dbReference>
<dbReference type="EC" id="2.7.11.1" evidence="3"/>
<evidence type="ECO:0000259" key="2">
    <source>
        <dbReference type="PROSITE" id="PS50043"/>
    </source>
</evidence>
<dbReference type="CDD" id="cd06170">
    <property type="entry name" value="LuxR_C_like"/>
    <property type="match status" value="1"/>
</dbReference>
<dbReference type="InterPro" id="IPR000792">
    <property type="entry name" value="Tscrpt_reg_LuxR_C"/>
</dbReference>
<accession>A0A841CNM1</accession>
<sequence length="793" mass="86447">MTTGRTRAALPASVTELVGRDALVAETAERLRRTSRMVTLAGPGGVGKTALALEVARECRDAEPDREVAVAHLGDATRPDELGREVVRALGIADQSCADPLDVLVDFLRDEERLLVLDNCEQLREAVGDLCAVLLEEAPGVRVLATSRQYLGIAGEHTVLVPPLSTRPDTDRRATGEPDAGRTDAGWTGSALSDAMRLLLRRAEAAGRRITADDDWDALGELVDWSSGLPLVLELVAVRLGGGMAPREILDRLDGGRLLATRTRRVRPHHRTLEQTLDWSYGLCSDEQQRLLARVSVFAGGFSLRTAEKVCSGDGIGEEEVMDLLADLVAQSLVMAGRDGRYHQLQPVREYGQRRLRALGEEQRLRDAHFGFFRGLAAELATTWYSADEVRLLKRGYDEMPNFRAALNHCAASPDRAGSGLALLHDLARLRLQFFFALLGEFRSLFRSLLALTPVEPTPERIGSSALLGWIMLCQGSQREAGVLLEHCRELVGDRDDIAPVVLFEGAYAMLVDGDPRCIGLLRRAVELFGGMGPEFHGDRGNFKLIWALAAGFYGDEATGIAAAEDYLAEARAAGAQWAISWALWARGLAPLRHGAPVEAVTWFRAALELQIDLREQWGGTWSSEAIAWALAGVVEQDEAASDVLETTAELLGAAVRMQKATGVAIAGLVPFRREREKAHAIVVARLGAARYQRAYDRGMAMANRDSVYALALSPEVDRRKASDATLVDLSPRQREIALLVSQGHPNHEIARRLHLSVSTVENHLTAIYAKVAVTNRVELGTWVGAQTGATPR</sequence>
<reference evidence="3 4" key="1">
    <citation type="submission" date="2020-08" db="EMBL/GenBank/DDBJ databases">
        <title>Genomic Encyclopedia of Type Strains, Phase III (KMG-III): the genomes of soil and plant-associated and newly described type strains.</title>
        <authorList>
            <person name="Whitman W."/>
        </authorList>
    </citation>
    <scope>NUCLEOTIDE SEQUENCE [LARGE SCALE GENOMIC DNA]</scope>
    <source>
        <strain evidence="3 4">CECT 8640</strain>
    </source>
</reference>
<dbReference type="GO" id="GO:0004674">
    <property type="term" value="F:protein serine/threonine kinase activity"/>
    <property type="evidence" value="ECO:0007669"/>
    <property type="project" value="UniProtKB-KW"/>
</dbReference>